<evidence type="ECO:0000313" key="1">
    <source>
        <dbReference type="EMBL" id="PRQ38695.1"/>
    </source>
</evidence>
<keyword evidence="2" id="KW-1185">Reference proteome</keyword>
<evidence type="ECO:0000313" key="2">
    <source>
        <dbReference type="Proteomes" id="UP000238479"/>
    </source>
</evidence>
<name>A0A2P6QWY1_ROSCH</name>
<proteinExistence type="predicted"/>
<dbReference type="Proteomes" id="UP000238479">
    <property type="component" value="Chromosome 4"/>
</dbReference>
<dbReference type="Gramene" id="PRQ38695">
    <property type="protein sequence ID" value="PRQ38695"/>
    <property type="gene ID" value="RchiOBHm_Chr4g0416851"/>
</dbReference>
<organism evidence="1 2">
    <name type="scientific">Rosa chinensis</name>
    <name type="common">China rose</name>
    <dbReference type="NCBI Taxonomy" id="74649"/>
    <lineage>
        <taxon>Eukaryota</taxon>
        <taxon>Viridiplantae</taxon>
        <taxon>Streptophyta</taxon>
        <taxon>Embryophyta</taxon>
        <taxon>Tracheophyta</taxon>
        <taxon>Spermatophyta</taxon>
        <taxon>Magnoliopsida</taxon>
        <taxon>eudicotyledons</taxon>
        <taxon>Gunneridae</taxon>
        <taxon>Pentapetalae</taxon>
        <taxon>rosids</taxon>
        <taxon>fabids</taxon>
        <taxon>Rosales</taxon>
        <taxon>Rosaceae</taxon>
        <taxon>Rosoideae</taxon>
        <taxon>Rosoideae incertae sedis</taxon>
        <taxon>Rosa</taxon>
    </lineage>
</organism>
<gene>
    <name evidence="1" type="ORF">RchiOBHm_Chr4g0416851</name>
</gene>
<dbReference type="EMBL" id="PDCK01000042">
    <property type="protein sequence ID" value="PRQ38695.1"/>
    <property type="molecule type" value="Genomic_DNA"/>
</dbReference>
<dbReference type="AlphaFoldDB" id="A0A2P6QWY1"/>
<accession>A0A2P6QWY1</accession>
<sequence length="83" mass="9336">MLLLNQLLEVVVITDLNIGRSKGYGFVAGFSVGTWWLPSLSHSDDRYSPSLIMHSDDSNLLSEVPNIEESESICRLKHHTTTY</sequence>
<comment type="caution">
    <text evidence="1">The sequence shown here is derived from an EMBL/GenBank/DDBJ whole genome shotgun (WGS) entry which is preliminary data.</text>
</comment>
<reference evidence="1 2" key="1">
    <citation type="journal article" date="2018" name="Nat. Genet.">
        <title>The Rosa genome provides new insights in the design of modern roses.</title>
        <authorList>
            <person name="Bendahmane M."/>
        </authorList>
    </citation>
    <scope>NUCLEOTIDE SEQUENCE [LARGE SCALE GENOMIC DNA]</scope>
    <source>
        <strain evidence="2">cv. Old Blush</strain>
    </source>
</reference>
<protein>
    <submittedName>
        <fullName evidence="1">Uncharacterized protein</fullName>
    </submittedName>
</protein>